<evidence type="ECO:0000256" key="4">
    <source>
        <dbReference type="PIRSR" id="PIRSR001220-2"/>
    </source>
</evidence>
<comment type="similarity">
    <text evidence="1">Belongs to the asparaginase 1 family.</text>
</comment>
<dbReference type="Proteomes" id="UP000217209">
    <property type="component" value="Chromosome"/>
</dbReference>
<dbReference type="PRINTS" id="PR00139">
    <property type="entry name" value="ASNGLNASE"/>
</dbReference>
<reference evidence="8 9" key="1">
    <citation type="submission" date="2016-12" db="EMBL/GenBank/DDBJ databases">
        <authorList>
            <person name="Song W.-J."/>
            <person name="Kurnit D.M."/>
        </authorList>
    </citation>
    <scope>NUCLEOTIDE SEQUENCE [LARGE SCALE GENOMIC DNA]</scope>
    <source>
        <strain evidence="8 9">DSM 30827</strain>
    </source>
</reference>
<evidence type="ECO:0000256" key="1">
    <source>
        <dbReference type="ARBA" id="ARBA00010518"/>
    </source>
</evidence>
<dbReference type="SUPFAM" id="SSF53774">
    <property type="entry name" value="Glutaminase/Asparaginase"/>
    <property type="match status" value="1"/>
</dbReference>
<dbReference type="Pfam" id="PF00710">
    <property type="entry name" value="Asparaginase"/>
    <property type="match status" value="1"/>
</dbReference>
<dbReference type="EMBL" id="CP019688">
    <property type="protein sequence ID" value="AQQ15619.1"/>
    <property type="molecule type" value="Genomic_DNA"/>
</dbReference>
<dbReference type="InterPro" id="IPR006034">
    <property type="entry name" value="Asparaginase/glutaminase-like"/>
</dbReference>
<dbReference type="AlphaFoldDB" id="A0A1Q2HXQ8"/>
<keyword evidence="9" id="KW-1185">Reference proteome</keyword>
<feature type="binding site" evidence="4">
    <location>
        <position position="79"/>
    </location>
    <ligand>
        <name>substrate</name>
    </ligand>
</feature>
<dbReference type="InterPro" id="IPR004550">
    <property type="entry name" value="AsnASE_II"/>
</dbReference>
<evidence type="ECO:0000313" key="8">
    <source>
        <dbReference type="EMBL" id="AQQ15619.1"/>
    </source>
</evidence>
<dbReference type="PIRSF" id="PIRSF001220">
    <property type="entry name" value="L-ASNase_gatD"/>
    <property type="match status" value="1"/>
</dbReference>
<dbReference type="PIRSF" id="PIRSF500176">
    <property type="entry name" value="L_ASNase"/>
    <property type="match status" value="1"/>
</dbReference>
<accession>A0A1Q2HXQ8</accession>
<gene>
    <name evidence="8" type="primary">ansA</name>
    <name evidence="8" type="ORF">CGLAU_08320</name>
</gene>
<evidence type="ECO:0000256" key="2">
    <source>
        <dbReference type="ARBA" id="ARBA00022801"/>
    </source>
</evidence>
<dbReference type="EC" id="3.5.1.1" evidence="8"/>
<feature type="domain" description="L-asparaginase N-terminal" evidence="6">
    <location>
        <begin position="31"/>
        <end position="196"/>
    </location>
</feature>
<dbReference type="Pfam" id="PF17763">
    <property type="entry name" value="Asparaginase_C"/>
    <property type="match status" value="1"/>
</dbReference>
<evidence type="ECO:0000313" key="9">
    <source>
        <dbReference type="Proteomes" id="UP000217209"/>
    </source>
</evidence>
<sequence length="329" mass="33397">MCNTTSVPIAPRRTPNDTATSGTLVHMGNFVLVISTGGTIACTTDATGTRRPTLTAAELVEQSGTAESVGVYDAANLDSSAITLADIDTLAEFIEQSLIDDSVTGIVLTHGTDSLAETALALDLIHHDPRPVVLTGAQHPSDHPHTDGPENLRRAIDVAADPLRRGQGVLVHFDGDTLPARGLYKASTADLGAFALTTERPQPRPAPVPRATLSGINVPILRAWPGADGTLVELAANTNPDGIVVEALGSGNVSPAMGEALGRAIERGIPVVVSTSVPRGGVEFAYGGGGGGATLGELGALPAGSLSPGQARIALITALATGTDPSSLL</sequence>
<dbReference type="GO" id="GO:0004067">
    <property type="term" value="F:asparaginase activity"/>
    <property type="evidence" value="ECO:0007669"/>
    <property type="project" value="UniProtKB-UniRule"/>
</dbReference>
<dbReference type="Gene3D" id="3.40.50.1170">
    <property type="entry name" value="L-asparaginase, N-terminal domain"/>
    <property type="match status" value="1"/>
</dbReference>
<dbReference type="InterPro" id="IPR027474">
    <property type="entry name" value="L-asparaginase_N"/>
</dbReference>
<feature type="active site" description="O-isoaspartyl threonine intermediate" evidence="3">
    <location>
        <position position="39"/>
    </location>
</feature>
<dbReference type="Gene3D" id="3.40.50.40">
    <property type="match status" value="1"/>
</dbReference>
<dbReference type="SFLD" id="SFLDS00057">
    <property type="entry name" value="Glutaminase/Asparaginase"/>
    <property type="match status" value="1"/>
</dbReference>
<proteinExistence type="inferred from homology"/>
<dbReference type="PANTHER" id="PTHR11707">
    <property type="entry name" value="L-ASPARAGINASE"/>
    <property type="match status" value="1"/>
</dbReference>
<dbReference type="InterPro" id="IPR036152">
    <property type="entry name" value="Asp/glu_Ase-like_sf"/>
</dbReference>
<dbReference type="GO" id="GO:0006528">
    <property type="term" value="P:asparagine metabolic process"/>
    <property type="evidence" value="ECO:0007669"/>
    <property type="project" value="InterPro"/>
</dbReference>
<keyword evidence="2 8" id="KW-0378">Hydrolase</keyword>
<dbReference type="KEGG" id="cgv:CGLAU_08320"/>
<dbReference type="InterPro" id="IPR037152">
    <property type="entry name" value="L-asparaginase_N_sf"/>
</dbReference>
<evidence type="ECO:0000256" key="3">
    <source>
        <dbReference type="PIRSR" id="PIRSR001220-1"/>
    </source>
</evidence>
<dbReference type="InterPro" id="IPR040919">
    <property type="entry name" value="Asparaginase_C"/>
</dbReference>
<evidence type="ECO:0000256" key="5">
    <source>
        <dbReference type="SAM" id="MobiDB-lite"/>
    </source>
</evidence>
<dbReference type="InterPro" id="IPR027473">
    <property type="entry name" value="L-asparaginase_C"/>
</dbReference>
<dbReference type="PANTHER" id="PTHR11707:SF28">
    <property type="entry name" value="60 KDA LYSOPHOSPHOLIPASE"/>
    <property type="match status" value="1"/>
</dbReference>
<protein>
    <submittedName>
        <fullName evidence="8">Putative L-asparaginase</fullName>
        <ecNumber evidence="8">3.5.1.1</ecNumber>
    </submittedName>
</protein>
<feature type="domain" description="Asparaginase/glutaminase C-terminal" evidence="7">
    <location>
        <begin position="217"/>
        <end position="326"/>
    </location>
</feature>
<dbReference type="CDD" id="cd08964">
    <property type="entry name" value="L-asparaginase_II"/>
    <property type="match status" value="1"/>
</dbReference>
<organism evidence="8 9">
    <name type="scientific">Corynebacterium glaucum</name>
    <dbReference type="NCBI Taxonomy" id="187491"/>
    <lineage>
        <taxon>Bacteria</taxon>
        <taxon>Bacillati</taxon>
        <taxon>Actinomycetota</taxon>
        <taxon>Actinomycetes</taxon>
        <taxon>Mycobacteriales</taxon>
        <taxon>Corynebacteriaceae</taxon>
        <taxon>Corynebacterium</taxon>
    </lineage>
</organism>
<name>A0A1Q2HXQ8_9CORY</name>
<dbReference type="SMART" id="SM00870">
    <property type="entry name" value="Asparaginase"/>
    <property type="match status" value="1"/>
</dbReference>
<dbReference type="PROSITE" id="PS51732">
    <property type="entry name" value="ASN_GLN_ASE_3"/>
    <property type="match status" value="1"/>
</dbReference>
<evidence type="ECO:0000259" key="7">
    <source>
        <dbReference type="Pfam" id="PF17763"/>
    </source>
</evidence>
<evidence type="ECO:0000259" key="6">
    <source>
        <dbReference type="Pfam" id="PF00710"/>
    </source>
</evidence>
<feature type="region of interest" description="Disordered" evidence="5">
    <location>
        <begin position="1"/>
        <end position="20"/>
    </location>
</feature>
<feature type="binding site" evidence="4">
    <location>
        <begin position="112"/>
        <end position="113"/>
    </location>
    <ligand>
        <name>substrate</name>
    </ligand>
</feature>